<gene>
    <name evidence="7" type="ORF">OG814_06730</name>
</gene>
<reference evidence="7 8" key="1">
    <citation type="submission" date="2022-10" db="EMBL/GenBank/DDBJ databases">
        <title>The complete genomes of actinobacterial strains from the NBC collection.</title>
        <authorList>
            <person name="Joergensen T.S."/>
            <person name="Alvarez Arevalo M."/>
            <person name="Sterndorff E.B."/>
            <person name="Faurdal D."/>
            <person name="Vuksanovic O."/>
            <person name="Mourched A.-S."/>
            <person name="Charusanti P."/>
            <person name="Shaw S."/>
            <person name="Blin K."/>
            <person name="Weber T."/>
        </authorList>
    </citation>
    <scope>NUCLEOTIDE SEQUENCE [LARGE SCALE GENOMIC DNA]</scope>
    <source>
        <strain evidence="7 8">NBC_00123</strain>
    </source>
</reference>
<dbReference type="EMBL" id="CP108188">
    <property type="protein sequence ID" value="WTR68984.1"/>
    <property type="molecule type" value="Genomic_DNA"/>
</dbReference>
<keyword evidence="3 4" id="KW-0067">ATP-binding</keyword>
<evidence type="ECO:0000259" key="6">
    <source>
        <dbReference type="PROSITE" id="PS50975"/>
    </source>
</evidence>
<feature type="compositionally biased region" description="Low complexity" evidence="5">
    <location>
        <begin position="324"/>
        <end position="337"/>
    </location>
</feature>
<evidence type="ECO:0000256" key="5">
    <source>
        <dbReference type="SAM" id="MobiDB-lite"/>
    </source>
</evidence>
<dbReference type="RefSeq" id="WP_406333765.1">
    <property type="nucleotide sequence ID" value="NZ_CP108188.1"/>
</dbReference>
<keyword evidence="1" id="KW-0436">Ligase</keyword>
<evidence type="ECO:0000256" key="2">
    <source>
        <dbReference type="ARBA" id="ARBA00022741"/>
    </source>
</evidence>
<dbReference type="PANTHER" id="PTHR43585:SF2">
    <property type="entry name" value="ATP-GRASP ENZYME FSQD"/>
    <property type="match status" value="1"/>
</dbReference>
<dbReference type="Gene3D" id="3.30.470.20">
    <property type="entry name" value="ATP-grasp fold, B domain"/>
    <property type="match status" value="1"/>
</dbReference>
<proteinExistence type="predicted"/>
<evidence type="ECO:0000256" key="3">
    <source>
        <dbReference type="ARBA" id="ARBA00022840"/>
    </source>
</evidence>
<dbReference type="InterPro" id="IPR013815">
    <property type="entry name" value="ATP_grasp_subdomain_1"/>
</dbReference>
<protein>
    <submittedName>
        <fullName evidence="7">ATP-grasp domain-containing protein</fullName>
    </submittedName>
</protein>
<dbReference type="Proteomes" id="UP001622594">
    <property type="component" value="Chromosome"/>
</dbReference>
<evidence type="ECO:0000313" key="7">
    <source>
        <dbReference type="EMBL" id="WTR68984.1"/>
    </source>
</evidence>
<name>A0ABZ1L3A8_9ACTN</name>
<dbReference type="SUPFAM" id="SSF56059">
    <property type="entry name" value="Glutathione synthetase ATP-binding domain-like"/>
    <property type="match status" value="1"/>
</dbReference>
<dbReference type="Gene3D" id="3.40.50.20">
    <property type="match status" value="1"/>
</dbReference>
<feature type="region of interest" description="Disordered" evidence="5">
    <location>
        <begin position="324"/>
        <end position="348"/>
    </location>
</feature>
<accession>A0ABZ1L3A8</accession>
<dbReference type="InterPro" id="IPR052032">
    <property type="entry name" value="ATP-dep_AA_Ligase"/>
</dbReference>
<organism evidence="7 8">
    <name type="scientific">Streptomyces zaomyceticus</name>
    <dbReference type="NCBI Taxonomy" id="68286"/>
    <lineage>
        <taxon>Bacteria</taxon>
        <taxon>Bacillati</taxon>
        <taxon>Actinomycetota</taxon>
        <taxon>Actinomycetes</taxon>
        <taxon>Kitasatosporales</taxon>
        <taxon>Streptomycetaceae</taxon>
        <taxon>Streptomyces</taxon>
    </lineage>
</organism>
<evidence type="ECO:0000256" key="4">
    <source>
        <dbReference type="PROSITE-ProRule" id="PRU00409"/>
    </source>
</evidence>
<evidence type="ECO:0000256" key="1">
    <source>
        <dbReference type="ARBA" id="ARBA00022598"/>
    </source>
</evidence>
<dbReference type="Gene3D" id="3.30.1490.20">
    <property type="entry name" value="ATP-grasp fold, A domain"/>
    <property type="match status" value="1"/>
</dbReference>
<dbReference type="PROSITE" id="PS50975">
    <property type="entry name" value="ATP_GRASP"/>
    <property type="match status" value="1"/>
</dbReference>
<dbReference type="InterPro" id="IPR011761">
    <property type="entry name" value="ATP-grasp"/>
</dbReference>
<keyword evidence="8" id="KW-1185">Reference proteome</keyword>
<keyword evidence="2 4" id="KW-0547">Nucleotide-binding</keyword>
<dbReference type="PANTHER" id="PTHR43585">
    <property type="entry name" value="FUMIPYRROLE BIOSYNTHESIS PROTEIN C"/>
    <property type="match status" value="1"/>
</dbReference>
<evidence type="ECO:0000313" key="8">
    <source>
        <dbReference type="Proteomes" id="UP001622594"/>
    </source>
</evidence>
<feature type="domain" description="ATP-grasp" evidence="6">
    <location>
        <begin position="122"/>
        <end position="319"/>
    </location>
</feature>
<sequence>MNGNERTDPEHVVVLHRWRDRHARYAAYLDHRTQRVTYVTTDLGRSSVPEGAAAVRTVRATDDPVETRAAVAELIGRFGPASRLVALNEGDLDNAAELRVAFGLPGQTPAELERFRDKLTMVRLVDAAGVRVPRYADADTAEDVRAFGERHGWPVVVKPRRGTASRGVLLLHSEDELDAQADIFLPDRHEPRIVQSFVSDPVLHIDGLWTGDALGAWRVSRYVNNCEEFTKGTFLGSVEVDEPEVLAPLADFTAAAAEALGDGRPWVFHMEVFLGRTSDGSPRPVFLEAGARVGGGEIPFVWREVHGLDLMSAAADIQLGRTPAVPAVDPEPDAGADTPSAPDATGTAGHTTAGWLLLPLPVPPPCEVESVSWAAGAGEDGPYAHMVPEPGYVIPAMGGYEHVAARFRFRGASSRSVEAQIRKTAESFAMSCRPRPC</sequence>